<dbReference type="PANTHER" id="PTHR32285">
    <property type="entry name" value="PROTEIN TRICHOME BIREFRINGENCE-LIKE 9-RELATED"/>
    <property type="match status" value="1"/>
</dbReference>
<dbReference type="EMBL" id="JAEPRD010000195">
    <property type="protein sequence ID" value="KAG2194450.1"/>
    <property type="molecule type" value="Genomic_DNA"/>
</dbReference>
<dbReference type="InterPro" id="IPR029962">
    <property type="entry name" value="TBL"/>
</dbReference>
<reference evidence="3" key="1">
    <citation type="submission" date="2020-12" db="EMBL/GenBank/DDBJ databases">
        <title>Metabolic potential, ecology and presence of endohyphal bacteria is reflected in genomic diversity of Mucoromycotina.</title>
        <authorList>
            <person name="Muszewska A."/>
            <person name="Okrasinska A."/>
            <person name="Steczkiewicz K."/>
            <person name="Drgas O."/>
            <person name="Orlowska M."/>
            <person name="Perlinska-Lenart U."/>
            <person name="Aleksandrzak-Piekarczyk T."/>
            <person name="Szatraj K."/>
            <person name="Zielenkiewicz U."/>
            <person name="Pilsyk S."/>
            <person name="Malc E."/>
            <person name="Mieczkowski P."/>
            <person name="Kruszewska J.S."/>
            <person name="Biernat P."/>
            <person name="Pawlowska J."/>
        </authorList>
    </citation>
    <scope>NUCLEOTIDE SEQUENCE</scope>
    <source>
        <strain evidence="3">WA0000017839</strain>
    </source>
</reference>
<evidence type="ECO:0000259" key="2">
    <source>
        <dbReference type="Pfam" id="PF13839"/>
    </source>
</evidence>
<dbReference type="PANTHER" id="PTHR32285:SF48">
    <property type="entry name" value="PROTEIN TRICHOME BIREFRINGENCE-LIKE 19"/>
    <property type="match status" value="1"/>
</dbReference>
<protein>
    <recommendedName>
        <fullName evidence="2">Trichome birefringence-like C-terminal domain-containing protein</fullName>
    </recommendedName>
</protein>
<dbReference type="AlphaFoldDB" id="A0A8H7USZ3"/>
<dbReference type="Proteomes" id="UP000603453">
    <property type="component" value="Unassembled WGS sequence"/>
</dbReference>
<dbReference type="Pfam" id="PF13839">
    <property type="entry name" value="PC-Esterase"/>
    <property type="match status" value="1"/>
</dbReference>
<evidence type="ECO:0000313" key="3">
    <source>
        <dbReference type="EMBL" id="KAG2194450.1"/>
    </source>
</evidence>
<feature type="domain" description="Trichome birefringence-like C-terminal" evidence="2">
    <location>
        <begin position="121"/>
        <end position="383"/>
    </location>
</feature>
<proteinExistence type="inferred from homology"/>
<evidence type="ECO:0000313" key="4">
    <source>
        <dbReference type="Proteomes" id="UP000603453"/>
    </source>
</evidence>
<accession>A0A8H7USZ3</accession>
<comment type="caution">
    <text evidence="3">The sequence shown here is derived from an EMBL/GenBank/DDBJ whole genome shotgun (WGS) entry which is preliminary data.</text>
</comment>
<dbReference type="GO" id="GO:0016413">
    <property type="term" value="F:O-acetyltransferase activity"/>
    <property type="evidence" value="ECO:0007669"/>
    <property type="project" value="InterPro"/>
</dbReference>
<keyword evidence="4" id="KW-1185">Reference proteome</keyword>
<name>A0A8H7USZ3_9FUNG</name>
<evidence type="ECO:0000256" key="1">
    <source>
        <dbReference type="ARBA" id="ARBA00007727"/>
    </source>
</evidence>
<sequence>MPLEEPQKIKSLLVGGTSIACLLTLYILSNPSSSQPNVHVSPQNNSNLCTSDAFNSGQWVHQSIGLESHSIDGLSAFAGYHCNWDFAHRCYMRSDHAEEFNRSKAMLDYSWQPDSCTVLPFDARQFSKHLSDHPLLLVGDSITQLMFESLWCLTGQDMTSQNKDTHLSGGDSEMWAGQLVHRERENQDDAVSIAYIRSDYLVKLDDFSLIKPNEGQGYQIGVGNNFPWVHVLPRFKYIMINTQGPHWHPDLKWGPEKSRQELLSAFEKAMTGAFEYLKKHVRQDQRVWVRSTPYGHAKCSQYTAPSNPPVAPTGQPGEYEWDMLEKFDFYWKDLIEKEKDPRFMFYNVSLSNLRGDAHSRPDSDCLHTCLPGPVDDWNKFLYHEMIKSIE</sequence>
<dbReference type="InterPro" id="IPR026057">
    <property type="entry name" value="TBL_C"/>
</dbReference>
<organism evidence="3 4">
    <name type="scientific">Mucor saturninus</name>
    <dbReference type="NCBI Taxonomy" id="64648"/>
    <lineage>
        <taxon>Eukaryota</taxon>
        <taxon>Fungi</taxon>
        <taxon>Fungi incertae sedis</taxon>
        <taxon>Mucoromycota</taxon>
        <taxon>Mucoromycotina</taxon>
        <taxon>Mucoromycetes</taxon>
        <taxon>Mucorales</taxon>
        <taxon>Mucorineae</taxon>
        <taxon>Mucoraceae</taxon>
        <taxon>Mucor</taxon>
    </lineage>
</organism>
<gene>
    <name evidence="3" type="ORF">INT47_003818</name>
</gene>
<dbReference type="OrthoDB" id="630188at2759"/>
<comment type="similarity">
    <text evidence="1">Belongs to the PC-esterase family. TBL subfamily.</text>
</comment>